<dbReference type="Proteomes" id="UP000006530">
    <property type="component" value="Segment"/>
</dbReference>
<evidence type="ECO:0008006" key="4">
    <source>
        <dbReference type="Google" id="ProtNLM"/>
    </source>
</evidence>
<feature type="compositionally biased region" description="Low complexity" evidence="1">
    <location>
        <begin position="118"/>
        <end position="129"/>
    </location>
</feature>
<dbReference type="EMBL" id="GU071101">
    <property type="protein sequence ID" value="ADO98819.1"/>
    <property type="molecule type" value="Genomic_DNA"/>
</dbReference>
<dbReference type="RefSeq" id="YP_004322620.1">
    <property type="nucleotide sequence ID" value="NC_015280.1"/>
</dbReference>
<proteinExistence type="predicted"/>
<name>E3SN26_9CAUD</name>
<feature type="region of interest" description="Disordered" evidence="1">
    <location>
        <begin position="102"/>
        <end position="134"/>
    </location>
</feature>
<gene>
    <name evidence="2" type="ORF">PHM1_195</name>
</gene>
<dbReference type="GeneID" id="10327108"/>
<dbReference type="OrthoDB" id="9638at10239"/>
<organism evidence="2 3">
    <name type="scientific">Prochlorococcus phage P-HM1</name>
    <dbReference type="NCBI Taxonomy" id="445700"/>
    <lineage>
        <taxon>Viruses</taxon>
        <taxon>Duplodnaviria</taxon>
        <taxon>Heunggongvirae</taxon>
        <taxon>Uroviricota</taxon>
        <taxon>Caudoviricetes</taxon>
        <taxon>Eurybiavirus</taxon>
        <taxon>Eurybiavirus PHM2</taxon>
    </lineage>
</organism>
<accession>E3SN26</accession>
<dbReference type="KEGG" id="vg:10327108"/>
<evidence type="ECO:0000313" key="2">
    <source>
        <dbReference type="EMBL" id="ADO98819.1"/>
    </source>
</evidence>
<evidence type="ECO:0000313" key="3">
    <source>
        <dbReference type="Proteomes" id="UP000006530"/>
    </source>
</evidence>
<reference evidence="2 3" key="1">
    <citation type="journal article" date="2010" name="Environ. Microbiol.">
        <title>Genomic analysis of oceanic cyanobacterial myoviruses compared with T4-like myoviruses from diverse hosts and environments.</title>
        <authorList>
            <person name="Sullivan M.B."/>
            <person name="Huang K.H."/>
            <person name="Ignacio-Espinoza J.C."/>
            <person name="Berlin A.M."/>
            <person name="Kelly L."/>
            <person name="Weigele P.R."/>
            <person name="DeFrancesco A.S."/>
            <person name="Kern S.E."/>
            <person name="Thompson L.R."/>
            <person name="Young S."/>
            <person name="Yandava C."/>
            <person name="Fu R."/>
            <person name="Krastins B."/>
            <person name="Chase M."/>
            <person name="Sarracino D."/>
            <person name="Osburne M.S."/>
            <person name="Henn M.R."/>
            <person name="Chisholm S.W."/>
        </authorList>
    </citation>
    <scope>NUCLEOTIDE SEQUENCE [LARGE SCALE GENOMIC DNA]</scope>
    <source>
        <strain evidence="2">M4-247</strain>
    </source>
</reference>
<sequence>MDEVISIPNIGIQEVGINEIQIPNVTKTVPVYQPPPVTVNVGVPIVDMPGCVKYHPDAKKNREQPNLKEEDDSNVRVLCDADYPTYDAMDYTPEDLNIYREVPPPVVEPPPDPPTPETPDTGGVGEETPCPGPAQLRVGDVTQSGDEKVVGHELQGTTCVTLYEPTSPIEKYVPPINQVTSVTALAVVATAGAAATPLLIRIIRPVVKKVITTVQKKLGKKITKPTRQDIMTDEYRKKKGLPPIKR</sequence>
<evidence type="ECO:0000256" key="1">
    <source>
        <dbReference type="SAM" id="MobiDB-lite"/>
    </source>
</evidence>
<feature type="compositionally biased region" description="Pro residues" evidence="1">
    <location>
        <begin position="102"/>
        <end position="117"/>
    </location>
</feature>
<keyword evidence="3" id="KW-1185">Reference proteome</keyword>
<protein>
    <recommendedName>
        <fullName evidence="4">Gp164</fullName>
    </recommendedName>
</protein>